<keyword evidence="2" id="KW-1185">Reference proteome</keyword>
<dbReference type="PIRSF" id="PIRSF028991">
    <property type="entry name" value="Glycl_rad_HI0521_prd"/>
    <property type="match status" value="1"/>
</dbReference>
<dbReference type="STRING" id="1120989.SAMN02745227_01302"/>
<reference evidence="2" key="1">
    <citation type="submission" date="2016-11" db="EMBL/GenBank/DDBJ databases">
        <authorList>
            <person name="Varghese N."/>
            <person name="Submissions S."/>
        </authorList>
    </citation>
    <scope>NUCLEOTIDE SEQUENCE [LARGE SCALE GENOMIC DNA]</scope>
    <source>
        <strain evidence="2">DSM 14826</strain>
    </source>
</reference>
<sequence>MDKKREVYDIITSKTLTYRQKKHLLAIQGENILDYPNLSRETREYYQKKILCDLYEGNAPYRPRYILPDYNLLFSKGSTFLNLKPPADLFEAIQTLIIMYTNVPSITGQPVYLGNVDQLLEPFTKGLAEDYVYKMIKWFLISIDRIIADGFAHMNIGPEDTLVGRMILKAERELKQSVPNLSFKYSKEITSDDFLLEAVNTALTTGKPHFHNHQLIKEQVGDYGIVSCYNNLKIGGGSHTLIRINLLKLARQAQDLEDFLKNKLKEIAKSAVEMVNARARFLVEEVKYFQTDFLAEEGFINLDNFTSMVGVFALAEAVNYFSEGKYGLDQRANQLGLQIIDLLDKYLKEHQGLYCGGSDNKVVLHAQSGISEDVEETAGTRIPIGDEPPLFQHINTVIPFHKYFPSGTSDIFIFDKTIRQNPQAMVDIIKGSMDKGLRTFTVNVGDSELIRVTGYLIKRTDLENYRKGLKNKDSSANLGAEAIENQRILNRKVNKYGI</sequence>
<dbReference type="Proteomes" id="UP000243547">
    <property type="component" value="Unassembled WGS sequence"/>
</dbReference>
<gene>
    <name evidence="1" type="ORF">SAMN02745227_01302</name>
</gene>
<dbReference type="EMBL" id="FRAI01000012">
    <property type="protein sequence ID" value="SHK01340.1"/>
    <property type="molecule type" value="Genomic_DNA"/>
</dbReference>
<accession>A0A1M6P099</accession>
<dbReference type="OrthoDB" id="6189458at2"/>
<dbReference type="SUPFAM" id="SSF51998">
    <property type="entry name" value="PFL-like glycyl radical enzymes"/>
    <property type="match status" value="1"/>
</dbReference>
<dbReference type="AlphaFoldDB" id="A0A1M6P099"/>
<dbReference type="NCBIfam" id="TIGR04040">
    <property type="entry name" value="glycyl_YjjI"/>
    <property type="match status" value="1"/>
</dbReference>
<dbReference type="InterPro" id="IPR016905">
    <property type="entry name" value="Glycyl_radical_YjjI-like"/>
</dbReference>
<protein>
    <submittedName>
        <fullName evidence="1">Glycine radical enzyme, YjjI family</fullName>
    </submittedName>
</protein>
<name>A0A1M6P099_9FIRM</name>
<proteinExistence type="predicted"/>
<evidence type="ECO:0000313" key="2">
    <source>
        <dbReference type="Proteomes" id="UP000243547"/>
    </source>
</evidence>
<evidence type="ECO:0000313" key="1">
    <source>
        <dbReference type="EMBL" id="SHK01340.1"/>
    </source>
</evidence>
<dbReference type="RefSeq" id="WP_072907289.1">
    <property type="nucleotide sequence ID" value="NZ_FRAI01000012.1"/>
</dbReference>
<dbReference type="Gene3D" id="3.20.70.20">
    <property type="match status" value="1"/>
</dbReference>
<dbReference type="Pfam" id="PF11230">
    <property type="entry name" value="YjjI-like"/>
    <property type="match status" value="1"/>
</dbReference>
<organism evidence="1 2">
    <name type="scientific">Anaerobranca californiensis DSM 14826</name>
    <dbReference type="NCBI Taxonomy" id="1120989"/>
    <lineage>
        <taxon>Bacteria</taxon>
        <taxon>Bacillati</taxon>
        <taxon>Bacillota</taxon>
        <taxon>Clostridia</taxon>
        <taxon>Eubacteriales</taxon>
        <taxon>Proteinivoracaceae</taxon>
        <taxon>Anaerobranca</taxon>
    </lineage>
</organism>